<accession>A0A6A6Y173</accession>
<name>A0A6A6Y173_9PEZI</name>
<protein>
    <submittedName>
        <fullName evidence="7 9">Uncharacterized protein</fullName>
    </submittedName>
</protein>
<evidence type="ECO:0000256" key="1">
    <source>
        <dbReference type="ARBA" id="ARBA00004173"/>
    </source>
</evidence>
<dbReference type="InterPro" id="IPR052374">
    <property type="entry name" value="SERAC1"/>
</dbReference>
<evidence type="ECO:0000256" key="6">
    <source>
        <dbReference type="ARBA" id="ARBA00023136"/>
    </source>
</evidence>
<keyword evidence="6" id="KW-0472">Membrane</keyword>
<evidence type="ECO:0000313" key="7">
    <source>
        <dbReference type="EMBL" id="KAF2802308.1"/>
    </source>
</evidence>
<keyword evidence="5" id="KW-0496">Mitochondrion</keyword>
<evidence type="ECO:0000313" key="9">
    <source>
        <dbReference type="RefSeq" id="XP_033569272.1"/>
    </source>
</evidence>
<evidence type="ECO:0000313" key="8">
    <source>
        <dbReference type="Proteomes" id="UP000504636"/>
    </source>
</evidence>
<evidence type="ECO:0000256" key="3">
    <source>
        <dbReference type="ARBA" id="ARBA00004370"/>
    </source>
</evidence>
<dbReference type="EMBL" id="MU003724">
    <property type="protein sequence ID" value="KAF2802308.1"/>
    <property type="molecule type" value="Genomic_DNA"/>
</dbReference>
<reference evidence="9" key="3">
    <citation type="submission" date="2025-04" db="UniProtKB">
        <authorList>
            <consortium name="RefSeq"/>
        </authorList>
    </citation>
    <scope>IDENTIFICATION</scope>
    <source>
        <strain evidence="9">CBS 304.34</strain>
    </source>
</reference>
<comment type="subcellular location">
    <subcellularLocation>
        <location evidence="2">Endoplasmic reticulum</location>
    </subcellularLocation>
    <subcellularLocation>
        <location evidence="3">Membrane</location>
    </subcellularLocation>
    <subcellularLocation>
        <location evidence="1">Mitochondrion</location>
    </subcellularLocation>
</comment>
<organism evidence="7">
    <name type="scientific">Mytilinidion resinicola</name>
    <dbReference type="NCBI Taxonomy" id="574789"/>
    <lineage>
        <taxon>Eukaryota</taxon>
        <taxon>Fungi</taxon>
        <taxon>Dikarya</taxon>
        <taxon>Ascomycota</taxon>
        <taxon>Pezizomycotina</taxon>
        <taxon>Dothideomycetes</taxon>
        <taxon>Pleosporomycetidae</taxon>
        <taxon>Mytilinidiales</taxon>
        <taxon>Mytilinidiaceae</taxon>
        <taxon>Mytilinidion</taxon>
    </lineage>
</organism>
<dbReference type="PANTHER" id="PTHR48182">
    <property type="entry name" value="PROTEIN SERAC1"/>
    <property type="match status" value="1"/>
</dbReference>
<dbReference type="RefSeq" id="XP_033569272.1">
    <property type="nucleotide sequence ID" value="XM_033716258.1"/>
</dbReference>
<keyword evidence="8" id="KW-1185">Reference proteome</keyword>
<evidence type="ECO:0000256" key="4">
    <source>
        <dbReference type="ARBA" id="ARBA00022824"/>
    </source>
</evidence>
<keyword evidence="4" id="KW-0256">Endoplasmic reticulum</keyword>
<dbReference type="GeneID" id="54457151"/>
<dbReference type="OrthoDB" id="3782109at2759"/>
<sequence length="195" mass="21893">MAARRKGPVFRVTGLPASQPDDELATWLKAAIDNLAEDEQSKPTFHAAIVRSCYDNKEKVALVEFHGGVPAFLSDLKDNPLGDWQVETGDEDINFDQHFFGFTQLYTPKADSPVTADIIAITGLDGHAYGSWRGKGNLGRMWLRDFVSKDLPHCRTMIYGYNSKLSSYGINTIMDYSRELMEELKKVRNTEEVGL</sequence>
<dbReference type="PANTHER" id="PTHR48182:SF2">
    <property type="entry name" value="PROTEIN SERAC1"/>
    <property type="match status" value="1"/>
</dbReference>
<dbReference type="GO" id="GO:0016020">
    <property type="term" value="C:membrane"/>
    <property type="evidence" value="ECO:0007669"/>
    <property type="project" value="UniProtKB-SubCell"/>
</dbReference>
<gene>
    <name evidence="7 9" type="ORF">BDZ99DRAFT_401890</name>
</gene>
<dbReference type="Proteomes" id="UP000504636">
    <property type="component" value="Unplaced"/>
</dbReference>
<evidence type="ECO:0000256" key="2">
    <source>
        <dbReference type="ARBA" id="ARBA00004240"/>
    </source>
</evidence>
<reference evidence="7 9" key="1">
    <citation type="journal article" date="2020" name="Stud. Mycol.">
        <title>101 Dothideomycetes genomes: a test case for predicting lifestyles and emergence of pathogens.</title>
        <authorList>
            <person name="Haridas S."/>
            <person name="Albert R."/>
            <person name="Binder M."/>
            <person name="Bloem J."/>
            <person name="Labutti K."/>
            <person name="Salamov A."/>
            <person name="Andreopoulos B."/>
            <person name="Baker S."/>
            <person name="Barry K."/>
            <person name="Bills G."/>
            <person name="Bluhm B."/>
            <person name="Cannon C."/>
            <person name="Castanera R."/>
            <person name="Culley D."/>
            <person name="Daum C."/>
            <person name="Ezra D."/>
            <person name="Gonzalez J."/>
            <person name="Henrissat B."/>
            <person name="Kuo A."/>
            <person name="Liang C."/>
            <person name="Lipzen A."/>
            <person name="Lutzoni F."/>
            <person name="Magnuson J."/>
            <person name="Mondo S."/>
            <person name="Nolan M."/>
            <person name="Ohm R."/>
            <person name="Pangilinan J."/>
            <person name="Park H.-J."/>
            <person name="Ramirez L."/>
            <person name="Alfaro M."/>
            <person name="Sun H."/>
            <person name="Tritt A."/>
            <person name="Yoshinaga Y."/>
            <person name="Zwiers L.-H."/>
            <person name="Turgeon B."/>
            <person name="Goodwin S."/>
            <person name="Spatafora J."/>
            <person name="Crous P."/>
            <person name="Grigoriev I."/>
        </authorList>
    </citation>
    <scope>NUCLEOTIDE SEQUENCE</scope>
    <source>
        <strain evidence="7 9">CBS 304.34</strain>
    </source>
</reference>
<dbReference type="GO" id="GO:0005739">
    <property type="term" value="C:mitochondrion"/>
    <property type="evidence" value="ECO:0007669"/>
    <property type="project" value="UniProtKB-SubCell"/>
</dbReference>
<dbReference type="AlphaFoldDB" id="A0A6A6Y173"/>
<evidence type="ECO:0000256" key="5">
    <source>
        <dbReference type="ARBA" id="ARBA00023128"/>
    </source>
</evidence>
<reference evidence="9" key="2">
    <citation type="submission" date="2020-04" db="EMBL/GenBank/DDBJ databases">
        <authorList>
            <consortium name="NCBI Genome Project"/>
        </authorList>
    </citation>
    <scope>NUCLEOTIDE SEQUENCE</scope>
    <source>
        <strain evidence="9">CBS 304.34</strain>
    </source>
</reference>
<dbReference type="GO" id="GO:0005783">
    <property type="term" value="C:endoplasmic reticulum"/>
    <property type="evidence" value="ECO:0007669"/>
    <property type="project" value="UniProtKB-SubCell"/>
</dbReference>
<proteinExistence type="predicted"/>